<gene>
    <name evidence="2" type="ORF">ES677_12320</name>
</gene>
<protein>
    <recommendedName>
        <fullName evidence="1">HYR-like domain-containing protein</fullName>
    </recommendedName>
</protein>
<keyword evidence="3" id="KW-1185">Reference proteome</keyword>
<sequence>MKNFTLNNFRFLIAFCIGLFFVGNSFGQVRKNFTPRVSVYSPGKTIYNVRGDFTMIGNTNLTLSSYGDNTGNNNIMKYVDVDNDNSTDNSSSATLNLSDENGANPECSNIIYAGLYWTGRNTNNYTNLERRTVKFKTPGQSSYTTLEANANDIQYPGDNNMFAGYIEVTDPVKAGGLGEYFVADIATSQGNGGGTGYYGGWGMVVVYENSEMNWRDITVFDGYAYVRGSTVADYTFGISGFKAVQNGDVNFKLGMMAGEGDRNISGDYFRIKNTSNNWVSLNHPENSSGNFFNSTIYTGGNTRNPNLLNNTGMDISMFNVDNTNNNIIANNQTSASFKYGSTRDTYIIYNVTFSVDAYVPETNGVLTANTVNDAPNPVPLEVIPGDGVQYGLEITNNGTETTNNTVITLPIPYTSTYQAGSISYTVHPPLNLNTVPAPYFDITLGPTGSIVWEIGDLPLPNNPGDVLAYLSFDLLATTDCALLVNANCGTNVSLTGSISGIGETSQTTFNQPLIQGYQTSGDCLGEPIPTPTVIPINSTQFVNENCGSYTAVQDFYYCNIGSTPISVIEVAPQFPAGTQFYNEYPLTNNTIQYNSSNSFPPQSGTYYAIPPGSTTCYYQFTINVEEVISVPTATDVEYCEDETAIPLTATPSNPDYILLYYTDNNPNTYGQSSISPNTETSGTTTYYVAEGIDASCMSPNRVPIVVKVYDKITITLITNTPNSCNNTSNGAIDINVSGGSGNYTYSWEDTANSTTQDISNLSAGNYIVTVNDLDSSCSATANFDILVNDTIAPVLTAPESITVEGCSTSDITNGNLTDLSYNGTPNSITEAQFTAEGGVFTEENVASITYQDSASGSCPITVTRTFKITDDCGSTANATQTILINDTTPPTITALPGETTIECDTVPVWAEPKGADNCDLRVILTFEDVTTAGDCEGEYSITKNWTATDACGNETNASQTIHIKDTTAPTFTVPATVTLECDEDVTDLTVTGDVTDEADNCDTGTLEATYTDGAVTTGFCANEYSFIRTWTLTDACGNINTQTQTIIIEDTIAPTFTAPPKVTIECDQDVTDLTLTGDVTDEADNCANTGLEATHTDGPVTAGSCANESSFIRSWLLTDTCGNGTIQTQTIIIKDTTAPTFTVPTEVTLECDQDITDLSVTGDVSDEADNCGNAVLKATYTDGNSTAGSCANESSFIRTWTLTDACGNTTTQEQTINIEDTTTPTFTVPATVTLECDQDITDLTLTGDVTDEADNCGNAALEATYTDGTSTAGSCANESSFIRTWTVTDACGNTTTQEQIINIEDTTAPTFTVPAAVTLECDEDVNDLTLTGDVTDEADNCGNAVLEATYSDGTSTAGSCANASSFVRTWTVTDACGNDNTQTQTINIEDTTAPTFTVPAAVTLECDEDITDLTVTGDVTDEADNCGNAALEATYTDGASTAESCANESSFIRTWTLTDACGNTTTQEQTINIEDTTAPVIDTTAVENIAIQCGVTPDGTLEDWLSSNAG</sequence>
<feature type="domain" description="HYR-like" evidence="1">
    <location>
        <begin position="1142"/>
        <end position="1218"/>
    </location>
</feature>
<feature type="non-terminal residue" evidence="2">
    <location>
        <position position="1510"/>
    </location>
</feature>
<accession>A0ABY3M8C0</accession>
<evidence type="ECO:0000313" key="2">
    <source>
        <dbReference type="EMBL" id="TYC10146.1"/>
    </source>
</evidence>
<proteinExistence type="predicted"/>
<dbReference type="InterPro" id="IPR025667">
    <property type="entry name" value="SprB_repeat"/>
</dbReference>
<reference evidence="2 3" key="1">
    <citation type="submission" date="2019-08" db="EMBL/GenBank/DDBJ databases">
        <title>Genomes of Antarctic Bizionia species.</title>
        <authorList>
            <person name="Bowman J.P."/>
        </authorList>
    </citation>
    <scope>NUCLEOTIDE SEQUENCE [LARGE SCALE GENOMIC DNA]</scope>
    <source>
        <strain evidence="2 3">IC164</strain>
    </source>
</reference>
<dbReference type="EMBL" id="VSKN01000019">
    <property type="protein sequence ID" value="TYC10146.1"/>
    <property type="molecule type" value="Genomic_DNA"/>
</dbReference>
<evidence type="ECO:0000313" key="3">
    <source>
        <dbReference type="Proteomes" id="UP000323621"/>
    </source>
</evidence>
<dbReference type="Proteomes" id="UP000323621">
    <property type="component" value="Unassembled WGS sequence"/>
</dbReference>
<dbReference type="InterPro" id="IPR057078">
    <property type="entry name" value="HYR-4C"/>
</dbReference>
<dbReference type="Pfam" id="PF23237">
    <property type="entry name" value="HYR_4C"/>
    <property type="match status" value="1"/>
</dbReference>
<name>A0ABY3M8C0_9FLAO</name>
<organism evidence="2 3">
    <name type="scientific">Bizionia gelidisalsuginis</name>
    <dbReference type="NCBI Taxonomy" id="291188"/>
    <lineage>
        <taxon>Bacteria</taxon>
        <taxon>Pseudomonadati</taxon>
        <taxon>Bacteroidota</taxon>
        <taxon>Flavobacteriia</taxon>
        <taxon>Flavobacteriales</taxon>
        <taxon>Flavobacteriaceae</taxon>
        <taxon>Bizionia</taxon>
    </lineage>
</organism>
<evidence type="ECO:0000259" key="1">
    <source>
        <dbReference type="Pfam" id="PF23237"/>
    </source>
</evidence>
<dbReference type="Pfam" id="PF13573">
    <property type="entry name" value="SprB"/>
    <property type="match status" value="1"/>
</dbReference>
<comment type="caution">
    <text evidence="2">The sequence shown here is derived from an EMBL/GenBank/DDBJ whole genome shotgun (WGS) entry which is preliminary data.</text>
</comment>
<dbReference type="RefSeq" id="WP_148381404.1">
    <property type="nucleotide sequence ID" value="NZ_VSKN01000019.1"/>
</dbReference>